<evidence type="ECO:0000313" key="2">
    <source>
        <dbReference type="EMBL" id="GBN25949.1"/>
    </source>
</evidence>
<gene>
    <name evidence="2" type="ORF">AVEN_273349_1</name>
</gene>
<proteinExistence type="predicted"/>
<dbReference type="Proteomes" id="UP000499080">
    <property type="component" value="Unassembled WGS sequence"/>
</dbReference>
<name>A0A4Y2MH81_ARAVE</name>
<dbReference type="SUPFAM" id="SSF56672">
    <property type="entry name" value="DNA/RNA polymerases"/>
    <property type="match status" value="1"/>
</dbReference>
<reference evidence="2 3" key="1">
    <citation type="journal article" date="2019" name="Sci. Rep.">
        <title>Orb-weaving spider Araneus ventricosus genome elucidates the spidroin gene catalogue.</title>
        <authorList>
            <person name="Kono N."/>
            <person name="Nakamura H."/>
            <person name="Ohtoshi R."/>
            <person name="Moran D.A.P."/>
            <person name="Shinohara A."/>
            <person name="Yoshida Y."/>
            <person name="Fujiwara M."/>
            <person name="Mori M."/>
            <person name="Tomita M."/>
            <person name="Arakawa K."/>
        </authorList>
    </citation>
    <scope>NUCLEOTIDE SEQUENCE [LARGE SCALE GENOMIC DNA]</scope>
</reference>
<dbReference type="GO" id="GO:0071897">
    <property type="term" value="P:DNA biosynthetic process"/>
    <property type="evidence" value="ECO:0007669"/>
    <property type="project" value="UniProtKB-ARBA"/>
</dbReference>
<keyword evidence="3" id="KW-1185">Reference proteome</keyword>
<dbReference type="InterPro" id="IPR043502">
    <property type="entry name" value="DNA/RNA_pol_sf"/>
</dbReference>
<dbReference type="OrthoDB" id="411871at2759"/>
<feature type="domain" description="Reverse transcriptase" evidence="1">
    <location>
        <begin position="30"/>
        <end position="121"/>
    </location>
</feature>
<dbReference type="PANTHER" id="PTHR19446">
    <property type="entry name" value="REVERSE TRANSCRIPTASES"/>
    <property type="match status" value="1"/>
</dbReference>
<comment type="caution">
    <text evidence="2">The sequence shown here is derived from an EMBL/GenBank/DDBJ whole genome shotgun (WGS) entry which is preliminary data.</text>
</comment>
<evidence type="ECO:0000313" key="3">
    <source>
        <dbReference type="Proteomes" id="UP000499080"/>
    </source>
</evidence>
<dbReference type="InterPro" id="IPR000477">
    <property type="entry name" value="RT_dom"/>
</dbReference>
<protein>
    <recommendedName>
        <fullName evidence="1">Reverse transcriptase domain-containing protein</fullName>
    </recommendedName>
</protein>
<sequence length="128" mass="14636">MFNKCLSLGLFPMSFKTGVILFFYKEGKDQNDTKSYRPISLLPSMGKLLEKLMTQRLTYFLKKTQKVSPKQFGFKEGVSTDHALDSLLTTIDHHKRNKMHVAVVSNDIKGAFDNLKYISIVEKLSNSQ</sequence>
<accession>A0A4Y2MH81</accession>
<organism evidence="2 3">
    <name type="scientific">Araneus ventricosus</name>
    <name type="common">Orbweaver spider</name>
    <name type="synonym">Epeira ventricosa</name>
    <dbReference type="NCBI Taxonomy" id="182803"/>
    <lineage>
        <taxon>Eukaryota</taxon>
        <taxon>Metazoa</taxon>
        <taxon>Ecdysozoa</taxon>
        <taxon>Arthropoda</taxon>
        <taxon>Chelicerata</taxon>
        <taxon>Arachnida</taxon>
        <taxon>Araneae</taxon>
        <taxon>Araneomorphae</taxon>
        <taxon>Entelegynae</taxon>
        <taxon>Araneoidea</taxon>
        <taxon>Araneidae</taxon>
        <taxon>Araneus</taxon>
    </lineage>
</organism>
<evidence type="ECO:0000259" key="1">
    <source>
        <dbReference type="Pfam" id="PF00078"/>
    </source>
</evidence>
<dbReference type="EMBL" id="BGPR01007313">
    <property type="protein sequence ID" value="GBN25949.1"/>
    <property type="molecule type" value="Genomic_DNA"/>
</dbReference>
<dbReference type="AlphaFoldDB" id="A0A4Y2MH81"/>
<dbReference type="Pfam" id="PF00078">
    <property type="entry name" value="RVT_1"/>
    <property type="match status" value="1"/>
</dbReference>